<dbReference type="RefSeq" id="WP_209511229.1">
    <property type="nucleotide sequence ID" value="NZ_JAGGKS010000003.1"/>
</dbReference>
<evidence type="ECO:0008006" key="4">
    <source>
        <dbReference type="Google" id="ProtNLM"/>
    </source>
</evidence>
<feature type="transmembrane region" description="Helical" evidence="1">
    <location>
        <begin position="249"/>
        <end position="273"/>
    </location>
</feature>
<accession>A0ABS4GCS7</accession>
<feature type="transmembrane region" description="Helical" evidence="1">
    <location>
        <begin position="156"/>
        <end position="180"/>
    </location>
</feature>
<feature type="transmembrane region" description="Helical" evidence="1">
    <location>
        <begin position="117"/>
        <end position="136"/>
    </location>
</feature>
<evidence type="ECO:0000256" key="1">
    <source>
        <dbReference type="SAM" id="Phobius"/>
    </source>
</evidence>
<feature type="transmembrane region" description="Helical" evidence="1">
    <location>
        <begin position="64"/>
        <end position="81"/>
    </location>
</feature>
<keyword evidence="3" id="KW-1185">Reference proteome</keyword>
<proteinExistence type="predicted"/>
<protein>
    <recommendedName>
        <fullName evidence="4">DUF4173 domain-containing protein</fullName>
    </recommendedName>
</protein>
<comment type="caution">
    <text evidence="2">The sequence shown here is derived from an EMBL/GenBank/DDBJ whole genome shotgun (WGS) entry which is preliminary data.</text>
</comment>
<feature type="transmembrane region" description="Helical" evidence="1">
    <location>
        <begin position="294"/>
        <end position="315"/>
    </location>
</feature>
<keyword evidence="1" id="KW-0812">Transmembrane</keyword>
<keyword evidence="1" id="KW-0472">Membrane</keyword>
<sequence length="500" mass="58501">MNNIVDKSVKIKLSLYGLFSAITYIYLLLPVMPGISVPIFIILQFISIYFVIKDRSEVKNKYGILVMVPIFILSLNRYISGSELWRTSNFFVILFLYSVMILVIGDKLNFKKDNLIFVIKIIFKIFEPFTNFSIPIKWYSLKEGKENKRIIIKRVLIGIVVSIPCVLFLLVMLSSADMIFSNKMNLIFNWIFDDLNFEYIIKLLYGAFAGLYLFGLLYSLFNENSLLKKVDKTNLADDFGIEKRVNGDLIIFNILLFSILIVYSLFIVIQFKYLFSGAKLPYGLNYSDYARRGFFELLLLSILNIGLILVTEYFLQDKIYVNKYKWAQITKVFMMYLGFLTLVMLISSFYRMMLYDNEYGYTRLRVLVYLFLIFESAGLLMTFKFILKPNFNIFIGYLVIGLIYYLSLNVIQIDRIIARRNIDMYFNGQTETIDVNYLMTLSIDAVPEIIRLSNSDSVDILTKYKADTYLDNISLIYNNMDLSWRSNNLSINRAKKLIKK</sequence>
<evidence type="ECO:0000313" key="2">
    <source>
        <dbReference type="EMBL" id="MBP1925498.1"/>
    </source>
</evidence>
<feature type="transmembrane region" description="Helical" evidence="1">
    <location>
        <begin position="12"/>
        <end position="29"/>
    </location>
</feature>
<evidence type="ECO:0000313" key="3">
    <source>
        <dbReference type="Proteomes" id="UP001519342"/>
    </source>
</evidence>
<keyword evidence="1" id="KW-1133">Transmembrane helix</keyword>
<dbReference type="Proteomes" id="UP001519342">
    <property type="component" value="Unassembled WGS sequence"/>
</dbReference>
<name>A0ABS4GCS7_9FIRM</name>
<feature type="transmembrane region" description="Helical" evidence="1">
    <location>
        <begin position="335"/>
        <end position="354"/>
    </location>
</feature>
<dbReference type="Pfam" id="PF13687">
    <property type="entry name" value="DUF4153"/>
    <property type="match status" value="1"/>
</dbReference>
<feature type="transmembrane region" description="Helical" evidence="1">
    <location>
        <begin position="366"/>
        <end position="387"/>
    </location>
</feature>
<organism evidence="2 3">
    <name type="scientific">Sedimentibacter acidaminivorans</name>
    <dbReference type="NCBI Taxonomy" id="913099"/>
    <lineage>
        <taxon>Bacteria</taxon>
        <taxon>Bacillati</taxon>
        <taxon>Bacillota</taxon>
        <taxon>Tissierellia</taxon>
        <taxon>Sedimentibacter</taxon>
    </lineage>
</organism>
<reference evidence="2 3" key="1">
    <citation type="submission" date="2021-03" db="EMBL/GenBank/DDBJ databases">
        <title>Genomic Encyclopedia of Type Strains, Phase IV (KMG-IV): sequencing the most valuable type-strain genomes for metagenomic binning, comparative biology and taxonomic classification.</title>
        <authorList>
            <person name="Goeker M."/>
        </authorList>
    </citation>
    <scope>NUCLEOTIDE SEQUENCE [LARGE SCALE GENOMIC DNA]</scope>
    <source>
        <strain evidence="2 3">DSM 24004</strain>
    </source>
</reference>
<feature type="transmembrane region" description="Helical" evidence="1">
    <location>
        <begin position="87"/>
        <end position="105"/>
    </location>
</feature>
<dbReference type="EMBL" id="JAGGKS010000003">
    <property type="protein sequence ID" value="MBP1925498.1"/>
    <property type="molecule type" value="Genomic_DNA"/>
</dbReference>
<gene>
    <name evidence="2" type="ORF">J2Z76_001357</name>
</gene>
<feature type="transmembrane region" description="Helical" evidence="1">
    <location>
        <begin position="200"/>
        <end position="221"/>
    </location>
</feature>
<dbReference type="InterPro" id="IPR025291">
    <property type="entry name" value="DUF4153"/>
</dbReference>
<feature type="transmembrane region" description="Helical" evidence="1">
    <location>
        <begin position="393"/>
        <end position="411"/>
    </location>
</feature>